<feature type="transmembrane region" description="Helical" evidence="1">
    <location>
        <begin position="347"/>
        <end position="368"/>
    </location>
</feature>
<protein>
    <submittedName>
        <fullName evidence="2">PhnD/SsuA/transferrin family substrate-binding protein</fullName>
    </submittedName>
</protein>
<dbReference type="SUPFAM" id="SSF53850">
    <property type="entry name" value="Periplasmic binding protein-like II"/>
    <property type="match status" value="1"/>
</dbReference>
<dbReference type="Proteomes" id="UP000583127">
    <property type="component" value="Unassembled WGS sequence"/>
</dbReference>
<keyword evidence="1" id="KW-1133">Transmembrane helix</keyword>
<dbReference type="Gene3D" id="3.40.190.10">
    <property type="entry name" value="Periplasmic binding protein-like II"/>
    <property type="match status" value="2"/>
</dbReference>
<keyword evidence="1" id="KW-0472">Membrane</keyword>
<dbReference type="PANTHER" id="PTHR42941:SF1">
    <property type="entry name" value="SLL1037 PROTEIN"/>
    <property type="match status" value="1"/>
</dbReference>
<feature type="transmembrane region" description="Helical" evidence="1">
    <location>
        <begin position="24"/>
        <end position="45"/>
    </location>
</feature>
<evidence type="ECO:0000256" key="1">
    <source>
        <dbReference type="SAM" id="Phobius"/>
    </source>
</evidence>
<dbReference type="PANTHER" id="PTHR42941">
    <property type="entry name" value="SLL1037 PROTEIN"/>
    <property type="match status" value="1"/>
</dbReference>
<keyword evidence="1" id="KW-0812">Transmembrane</keyword>
<name>A0A7X9X4B5_9BURK</name>
<gene>
    <name evidence="2" type="ORF">HHL14_09945</name>
</gene>
<accession>A0A7X9X4B5</accession>
<evidence type="ECO:0000313" key="3">
    <source>
        <dbReference type="Proteomes" id="UP000583127"/>
    </source>
</evidence>
<dbReference type="EMBL" id="JABBFZ010000004">
    <property type="protein sequence ID" value="NML31156.1"/>
    <property type="molecule type" value="Genomic_DNA"/>
</dbReference>
<sequence length="449" mass="49253">MKAQRPRPPHFPGVSTRAEWRDHVLPYFVTALLIALVVVLVVWVANPAPPRTITISAGPRDSSFAVTADQYRKILARNGIHLNVLESDGSVQNLKRLLDPKQHVDVALVQGGVAQGLDTSSLVSLGSVFYVPVIVFYRGSELTQLAELEGKRIAIGREGSGTRLLALQLLAANGIEPGGDTTLVPSDGLQAATQLVAGEVDAAILSGDSATRGLMLRLLRVPGISVMNFDEASAYTRLFPFLDQIDLPPGLLDLKRRIPPDTVHLISPTVELVARRTLHPAISDLLIEAAQEVHGAAGLLQRTGQFPNPVAHEYAISEDAQRYYRTGKSFLYRTLPFWIASIGDRTLVLLLPIAVLLVPAMRVIPALYRWRVRSRIYRYYGSLIAIERHALAGATDEERTRLLAQLDQIESALNQLRMPLAYADAFYVLREHVGFVRGRLTTARPVAAS</sequence>
<reference evidence="2 3" key="1">
    <citation type="submission" date="2020-04" db="EMBL/GenBank/DDBJ databases">
        <title>Paraburkholderia sp. G-4-1-8 isolated from soil.</title>
        <authorList>
            <person name="Dahal R.H."/>
        </authorList>
    </citation>
    <scope>NUCLEOTIDE SEQUENCE [LARGE SCALE GENOMIC DNA]</scope>
    <source>
        <strain evidence="2 3">G-4-1-8</strain>
    </source>
</reference>
<dbReference type="AlphaFoldDB" id="A0A7X9X4B5"/>
<proteinExistence type="predicted"/>
<keyword evidence="3" id="KW-1185">Reference proteome</keyword>
<dbReference type="InterPro" id="IPR011852">
    <property type="entry name" value="TRAP_TAXI"/>
</dbReference>
<comment type="caution">
    <text evidence="2">The sequence shown here is derived from an EMBL/GenBank/DDBJ whole genome shotgun (WGS) entry which is preliminary data.</text>
</comment>
<organism evidence="2 3">
    <name type="scientific">Paraburkholderia antibiotica</name>
    <dbReference type="NCBI Taxonomy" id="2728839"/>
    <lineage>
        <taxon>Bacteria</taxon>
        <taxon>Pseudomonadati</taxon>
        <taxon>Pseudomonadota</taxon>
        <taxon>Betaproteobacteria</taxon>
        <taxon>Burkholderiales</taxon>
        <taxon>Burkholderiaceae</taxon>
        <taxon>Paraburkholderia</taxon>
    </lineage>
</organism>
<evidence type="ECO:0000313" key="2">
    <source>
        <dbReference type="EMBL" id="NML31156.1"/>
    </source>
</evidence>
<dbReference type="Pfam" id="PF16868">
    <property type="entry name" value="NMT1_3"/>
    <property type="match status" value="1"/>
</dbReference>
<dbReference type="RefSeq" id="WP_169497433.1">
    <property type="nucleotide sequence ID" value="NZ_JABBFZ010000004.1"/>
</dbReference>